<sequence>MNSPDARNDCFSIIAQWFNHPFTSLRTAKGKPPVGTDFSSTPVWNGPLWLSTPQLKNSWKWVLPGYLFLHPQGIPGTPQYTGHGLIRATECDNSPIYFLRKERMDRSSRSPSTGAVRFCPTGQFTNRSHKSGQ</sequence>
<evidence type="ECO:0000313" key="3">
    <source>
        <dbReference type="Proteomes" id="UP000479000"/>
    </source>
</evidence>
<dbReference type="EMBL" id="CADCXU010019749">
    <property type="protein sequence ID" value="CAB0007896.1"/>
    <property type="molecule type" value="Genomic_DNA"/>
</dbReference>
<accession>A0A6H5GXF0</accession>
<evidence type="ECO:0000313" key="2">
    <source>
        <dbReference type="EMBL" id="CAB0007896.1"/>
    </source>
</evidence>
<keyword evidence="3" id="KW-1185">Reference proteome</keyword>
<evidence type="ECO:0000256" key="1">
    <source>
        <dbReference type="SAM" id="MobiDB-lite"/>
    </source>
</evidence>
<proteinExistence type="predicted"/>
<name>A0A6H5GXF0_9HEMI</name>
<dbReference type="AlphaFoldDB" id="A0A6H5GXF0"/>
<protein>
    <submittedName>
        <fullName evidence="2">Uncharacterized protein</fullName>
    </submittedName>
</protein>
<organism evidence="2 3">
    <name type="scientific">Nesidiocoris tenuis</name>
    <dbReference type="NCBI Taxonomy" id="355587"/>
    <lineage>
        <taxon>Eukaryota</taxon>
        <taxon>Metazoa</taxon>
        <taxon>Ecdysozoa</taxon>
        <taxon>Arthropoda</taxon>
        <taxon>Hexapoda</taxon>
        <taxon>Insecta</taxon>
        <taxon>Pterygota</taxon>
        <taxon>Neoptera</taxon>
        <taxon>Paraneoptera</taxon>
        <taxon>Hemiptera</taxon>
        <taxon>Heteroptera</taxon>
        <taxon>Panheteroptera</taxon>
        <taxon>Cimicomorpha</taxon>
        <taxon>Miridae</taxon>
        <taxon>Dicyphina</taxon>
        <taxon>Nesidiocoris</taxon>
    </lineage>
</organism>
<gene>
    <name evidence="2" type="ORF">NTEN_LOCUS13142</name>
</gene>
<feature type="region of interest" description="Disordered" evidence="1">
    <location>
        <begin position="102"/>
        <end position="133"/>
    </location>
</feature>
<dbReference type="Proteomes" id="UP000479000">
    <property type="component" value="Unassembled WGS sequence"/>
</dbReference>
<reference evidence="2 3" key="1">
    <citation type="submission" date="2020-02" db="EMBL/GenBank/DDBJ databases">
        <authorList>
            <person name="Ferguson B K."/>
        </authorList>
    </citation>
    <scope>NUCLEOTIDE SEQUENCE [LARGE SCALE GENOMIC DNA]</scope>
</reference>